<protein>
    <submittedName>
        <fullName evidence="2">Uncharacterized protein</fullName>
    </submittedName>
</protein>
<name>A0A837JEG5_9BACT</name>
<evidence type="ECO:0000256" key="1">
    <source>
        <dbReference type="SAM" id="MobiDB-lite"/>
    </source>
</evidence>
<feature type="compositionally biased region" description="Basic and acidic residues" evidence="1">
    <location>
        <begin position="66"/>
        <end position="93"/>
    </location>
</feature>
<gene>
    <name evidence="2" type="ORF">AF77_03095</name>
</gene>
<sequence>MNLDDFIKNTEPKKKKSIFDEHIKDIKKLLDLGYTQKQVIEYLQQKIKNKVGLSEQNLSNYLKKNKETNKKNIKTEIEKSQDIKKDSSEKKPLDMWANLKQKN</sequence>
<reference evidence="2 3" key="1">
    <citation type="submission" date="2014-01" db="EMBL/GenBank/DDBJ databases">
        <title>Development of a Comparative Genomic Fingerprinting Assay for High Resolution Genotyping of Arcobacter butzleri.</title>
        <authorList>
            <person name="Webb A.L."/>
            <person name="Inglis G.D."/>
            <person name="Kruczkiewicz P."/>
            <person name="Selinger L.B."/>
            <person name="Taboada E.N."/>
        </authorList>
    </citation>
    <scope>NUCLEOTIDE SEQUENCE [LARGE SCALE GENOMIC DNA]</scope>
    <source>
        <strain evidence="2 3">L352</strain>
    </source>
</reference>
<feature type="region of interest" description="Disordered" evidence="1">
    <location>
        <begin position="66"/>
        <end position="103"/>
    </location>
</feature>
<dbReference type="AlphaFoldDB" id="A0A837JEG5"/>
<dbReference type="EMBL" id="JAIT01000021">
    <property type="protein sequence ID" value="KLE06034.1"/>
    <property type="molecule type" value="Genomic_DNA"/>
</dbReference>
<organism evidence="2 3">
    <name type="scientific">Aliarcobacter butzleri L352</name>
    <dbReference type="NCBI Taxonomy" id="1447260"/>
    <lineage>
        <taxon>Bacteria</taxon>
        <taxon>Pseudomonadati</taxon>
        <taxon>Campylobacterota</taxon>
        <taxon>Epsilonproteobacteria</taxon>
        <taxon>Campylobacterales</taxon>
        <taxon>Arcobacteraceae</taxon>
        <taxon>Aliarcobacter</taxon>
    </lineage>
</organism>
<proteinExistence type="predicted"/>
<evidence type="ECO:0000313" key="2">
    <source>
        <dbReference type="EMBL" id="KLE06034.1"/>
    </source>
</evidence>
<comment type="caution">
    <text evidence="2">The sequence shown here is derived from an EMBL/GenBank/DDBJ whole genome shotgun (WGS) entry which is preliminary data.</text>
</comment>
<accession>A0A837JEG5</accession>
<dbReference type="RefSeq" id="WP_046994532.1">
    <property type="nucleotide sequence ID" value="NZ_JAIT01000021.1"/>
</dbReference>
<dbReference type="Proteomes" id="UP000035462">
    <property type="component" value="Unassembled WGS sequence"/>
</dbReference>
<evidence type="ECO:0000313" key="3">
    <source>
        <dbReference type="Proteomes" id="UP000035462"/>
    </source>
</evidence>